<dbReference type="Gene3D" id="3.40.50.880">
    <property type="match status" value="1"/>
</dbReference>
<evidence type="ECO:0000313" key="3">
    <source>
        <dbReference type="EMBL" id="QDT59050.1"/>
    </source>
</evidence>
<dbReference type="OrthoDB" id="222878at2"/>
<keyword evidence="1" id="KW-0812">Transmembrane</keyword>
<reference evidence="3 4" key="1">
    <citation type="submission" date="2019-02" db="EMBL/GenBank/DDBJ databases">
        <title>Deep-cultivation of Planctomycetes and their phenomic and genomic characterization uncovers novel biology.</title>
        <authorList>
            <person name="Wiegand S."/>
            <person name="Jogler M."/>
            <person name="Boedeker C."/>
            <person name="Pinto D."/>
            <person name="Vollmers J."/>
            <person name="Rivas-Marin E."/>
            <person name="Kohn T."/>
            <person name="Peeters S.H."/>
            <person name="Heuer A."/>
            <person name="Rast P."/>
            <person name="Oberbeckmann S."/>
            <person name="Bunk B."/>
            <person name="Jeske O."/>
            <person name="Meyerdierks A."/>
            <person name="Storesund J.E."/>
            <person name="Kallscheuer N."/>
            <person name="Luecker S."/>
            <person name="Lage O.M."/>
            <person name="Pohl T."/>
            <person name="Merkel B.J."/>
            <person name="Hornburger P."/>
            <person name="Mueller R.-W."/>
            <person name="Bruemmer F."/>
            <person name="Labrenz M."/>
            <person name="Spormann A.M."/>
            <person name="Op den Camp H."/>
            <person name="Overmann J."/>
            <person name="Amann R."/>
            <person name="Jetten M.S.M."/>
            <person name="Mascher T."/>
            <person name="Medema M.H."/>
            <person name="Devos D.P."/>
            <person name="Kaster A.-K."/>
            <person name="Ovreas L."/>
            <person name="Rohde M."/>
            <person name="Galperin M.Y."/>
            <person name="Jogler C."/>
        </authorList>
    </citation>
    <scope>NUCLEOTIDE SEQUENCE [LARGE SCALE GENOMIC DNA]</scope>
    <source>
        <strain evidence="3 4">SV_7m_r</strain>
    </source>
</reference>
<evidence type="ECO:0000256" key="2">
    <source>
        <dbReference type="SAM" id="SignalP"/>
    </source>
</evidence>
<keyword evidence="1" id="KW-1133">Transmembrane helix</keyword>
<dbReference type="EMBL" id="CP036272">
    <property type="protein sequence ID" value="QDT59050.1"/>
    <property type="molecule type" value="Genomic_DNA"/>
</dbReference>
<name>A0A517SSE4_9BACT</name>
<proteinExistence type="predicted"/>
<dbReference type="SUPFAM" id="SSF52317">
    <property type="entry name" value="Class I glutamine amidotransferase-like"/>
    <property type="match status" value="1"/>
</dbReference>
<gene>
    <name evidence="3" type="ORF">SV7mr_15560</name>
</gene>
<keyword evidence="4" id="KW-1185">Reference proteome</keyword>
<organism evidence="3 4">
    <name type="scientific">Stieleria bergensis</name>
    <dbReference type="NCBI Taxonomy" id="2528025"/>
    <lineage>
        <taxon>Bacteria</taxon>
        <taxon>Pseudomonadati</taxon>
        <taxon>Planctomycetota</taxon>
        <taxon>Planctomycetia</taxon>
        <taxon>Pirellulales</taxon>
        <taxon>Pirellulaceae</taxon>
        <taxon>Stieleria</taxon>
    </lineage>
</organism>
<evidence type="ECO:0008006" key="5">
    <source>
        <dbReference type="Google" id="ProtNLM"/>
    </source>
</evidence>
<feature type="signal peptide" evidence="2">
    <location>
        <begin position="1"/>
        <end position="19"/>
    </location>
</feature>
<feature type="transmembrane region" description="Helical" evidence="1">
    <location>
        <begin position="523"/>
        <end position="541"/>
    </location>
</feature>
<sequence length="797" mass="87005" precursor="true">MHRSVFVFLSLLSTLMLVGCDGCRDSTTQNPNSDPQQPKEAFSVGSFTVYPNPRKGLNNYAKPGHWITAEQTLKSNQQDLRGNFSGQANTITTNYSSLADAGQTDNKPITSGAALSSSRPVNLPKGQARKIDFRLLAPKGNKSSVQSITIGRRFTPRSGLTLDLGAKPCRPLEAGEYFFVVLTTRPEHFARLQVADWVGTVESNLDNPVQTSNYQLAIPDSENLIPLPETMLDMTSIAVILWDDIPEDKLTPRQMQALQDWVHFGGRLIVNGSDASSILNNTTFADHLPLRSPRTIELSTDAATELIENNSVESDRTITKQISLVTDGTARVAVDGNLNPGGQAIAGSSQMLLSKPMGLGHVIQSRFDLCGDWLVGWDSFDSFFSNAILNRPARTYARINPDAETLDDAGNEVLKLTFTGTKLRTDPAVNTRFRISSRDALLPANRPAKRFSPFDPYTVVDPQSGISGWNATSDWIDLMQRTIAKEAGITIPKSGFVIQSLIIYLIVLIPVNFLVFRLMGKPEYVWFAVPVIAIVGAAVAARQAQLDIGFARSHTELALLELQPGHRRGHLSRVAAVYNSLSSRYQIAFPSEDGVALPFDKTVSSDITSQPSIRTAYADGPELLDFAVPSNRVRYLRSEEIVDVAGTLQLDASNTLTSEIDLELSDTFVIRKSQQNDVMVASVGLLKPGESVQLEFESRDDLEVSPSLPMQTASLMAQVSSAEGIPPGTTRLIARIDGSVEGMTISPQASQARSQTLLLAHLAHAPLAAPSKDTNLRTDFIRAVRKETDDTEQETQN</sequence>
<feature type="chain" id="PRO_5021849447" description="DUF4350 domain-containing protein" evidence="2">
    <location>
        <begin position="20"/>
        <end position="797"/>
    </location>
</feature>
<protein>
    <recommendedName>
        <fullName evidence="5">DUF4350 domain-containing protein</fullName>
    </recommendedName>
</protein>
<dbReference type="Proteomes" id="UP000315003">
    <property type="component" value="Chromosome"/>
</dbReference>
<accession>A0A517SSE4</accession>
<dbReference type="InterPro" id="IPR029062">
    <property type="entry name" value="Class_I_gatase-like"/>
</dbReference>
<keyword evidence="2" id="KW-0732">Signal</keyword>
<dbReference type="RefSeq" id="WP_145270662.1">
    <property type="nucleotide sequence ID" value="NZ_CP036272.1"/>
</dbReference>
<feature type="transmembrane region" description="Helical" evidence="1">
    <location>
        <begin position="496"/>
        <end position="516"/>
    </location>
</feature>
<evidence type="ECO:0000313" key="4">
    <source>
        <dbReference type="Proteomes" id="UP000315003"/>
    </source>
</evidence>
<dbReference type="PROSITE" id="PS51257">
    <property type="entry name" value="PROKAR_LIPOPROTEIN"/>
    <property type="match status" value="1"/>
</dbReference>
<evidence type="ECO:0000256" key="1">
    <source>
        <dbReference type="SAM" id="Phobius"/>
    </source>
</evidence>
<keyword evidence="1" id="KW-0472">Membrane</keyword>
<dbReference type="AlphaFoldDB" id="A0A517SSE4"/>